<keyword evidence="2" id="KW-1185">Reference proteome</keyword>
<name>A0A7J5AMZ1_9FLAO</name>
<evidence type="ECO:0008006" key="3">
    <source>
        <dbReference type="Google" id="ProtNLM"/>
    </source>
</evidence>
<proteinExistence type="predicted"/>
<dbReference type="AlphaFoldDB" id="A0A7J5AMZ1"/>
<protein>
    <recommendedName>
        <fullName evidence="3">Lipoprotein</fullName>
    </recommendedName>
</protein>
<evidence type="ECO:0000313" key="2">
    <source>
        <dbReference type="Proteomes" id="UP000467305"/>
    </source>
</evidence>
<evidence type="ECO:0000313" key="1">
    <source>
        <dbReference type="EMBL" id="KAB1158971.1"/>
    </source>
</evidence>
<dbReference type="RefSeq" id="WP_150899452.1">
    <property type="nucleotide sequence ID" value="NZ_WAAU01000011.1"/>
</dbReference>
<accession>A0A7J5AMZ1</accession>
<dbReference type="PROSITE" id="PS51257">
    <property type="entry name" value="PROKAR_LIPOPROTEIN"/>
    <property type="match status" value="1"/>
</dbReference>
<comment type="caution">
    <text evidence="1">The sequence shown here is derived from an EMBL/GenBank/DDBJ whole genome shotgun (WGS) entry which is preliminary data.</text>
</comment>
<reference evidence="1 2" key="1">
    <citation type="submission" date="2019-09" db="EMBL/GenBank/DDBJ databases">
        <authorList>
            <person name="Cao W.R."/>
        </authorList>
    </citation>
    <scope>NUCLEOTIDE SEQUENCE [LARGE SCALE GENOMIC DNA]</scope>
    <source>
        <strain evidence="2">a4</strain>
    </source>
</reference>
<gene>
    <name evidence="1" type="ORF">F7018_07650</name>
</gene>
<sequence>MKNIFRLLLLVFIFTIISCKENEIVPKKNNITICFGKIESDKEGDNIYNYSINFSASELKSVEGVEWSISKGGENVDIIGNTNEFNFRFKTKVSNFTEGSIKIQIKTLYKGDVLYSGTKDCTLNFNLKK</sequence>
<organism evidence="1 2">
    <name type="scientific">Tenacibaculum aiptasiae</name>
    <dbReference type="NCBI Taxonomy" id="426481"/>
    <lineage>
        <taxon>Bacteria</taxon>
        <taxon>Pseudomonadati</taxon>
        <taxon>Bacteroidota</taxon>
        <taxon>Flavobacteriia</taxon>
        <taxon>Flavobacteriales</taxon>
        <taxon>Flavobacteriaceae</taxon>
        <taxon>Tenacibaculum</taxon>
    </lineage>
</organism>
<dbReference type="EMBL" id="WAAU01000011">
    <property type="protein sequence ID" value="KAB1158971.1"/>
    <property type="molecule type" value="Genomic_DNA"/>
</dbReference>
<dbReference type="Proteomes" id="UP000467305">
    <property type="component" value="Unassembled WGS sequence"/>
</dbReference>